<sequence>MLNLDRVLSRPGATIRFAMLDGDARPVVLIHGAGMDHSMFAPQARALRDAGHPVVAFDLRGHGASHLEPGTRFSGQAALDDLAALLDHLSLQQPTLVGHSLGGNIAQALVRRDPRRAGALVAVDSTWNTGPLSRGERSALRLAAPALSLVPASRLPGVLARASAVTPAAITATEAMFARMPKRVFLDVWRAAVGFVDPDADYRAPVPLGLIRGELDRTGNIATAMPEWARAEGVGERVITGAGHVVTLDAPDQTTAALLEVLAAVPHE</sequence>
<proteinExistence type="predicted"/>
<keyword evidence="3" id="KW-1185">Reference proteome</keyword>
<dbReference type="OrthoDB" id="3771266at2"/>
<organism evidence="2 3">
    <name type="scientific">Agromyces fucosus</name>
    <dbReference type="NCBI Taxonomy" id="41985"/>
    <lineage>
        <taxon>Bacteria</taxon>
        <taxon>Bacillati</taxon>
        <taxon>Actinomycetota</taxon>
        <taxon>Actinomycetes</taxon>
        <taxon>Micrococcales</taxon>
        <taxon>Microbacteriaceae</taxon>
        <taxon>Agromyces</taxon>
    </lineage>
</organism>
<dbReference type="Pfam" id="PF12697">
    <property type="entry name" value="Abhydrolase_6"/>
    <property type="match status" value="1"/>
</dbReference>
<dbReference type="SUPFAM" id="SSF53474">
    <property type="entry name" value="alpha/beta-Hydrolases"/>
    <property type="match status" value="1"/>
</dbReference>
<dbReference type="RefSeq" id="WP_129232349.1">
    <property type="nucleotide sequence ID" value="NZ_SDPO01000004.1"/>
</dbReference>
<gene>
    <name evidence="2" type="ORF">ESP57_17035</name>
</gene>
<dbReference type="EMBL" id="SDPO01000004">
    <property type="protein sequence ID" value="RXZ46585.1"/>
    <property type="molecule type" value="Genomic_DNA"/>
</dbReference>
<dbReference type="GO" id="GO:0016787">
    <property type="term" value="F:hydrolase activity"/>
    <property type="evidence" value="ECO:0007669"/>
    <property type="project" value="UniProtKB-KW"/>
</dbReference>
<reference evidence="2 3" key="1">
    <citation type="submission" date="2019-01" db="EMBL/GenBank/DDBJ databases">
        <authorList>
            <person name="Li J."/>
        </authorList>
    </citation>
    <scope>NUCLEOTIDE SEQUENCE [LARGE SCALE GENOMIC DNA]</scope>
    <source>
        <strain evidence="2 3">CCUG 35506</strain>
    </source>
</reference>
<comment type="caution">
    <text evidence="2">The sequence shown here is derived from an EMBL/GenBank/DDBJ whole genome shotgun (WGS) entry which is preliminary data.</text>
</comment>
<dbReference type="PANTHER" id="PTHR43194:SF5">
    <property type="entry name" value="PIMELOYL-[ACYL-CARRIER PROTEIN] METHYL ESTER ESTERASE"/>
    <property type="match status" value="1"/>
</dbReference>
<dbReference type="PANTHER" id="PTHR43194">
    <property type="entry name" value="HYDROLASE ALPHA/BETA FOLD FAMILY"/>
    <property type="match status" value="1"/>
</dbReference>
<feature type="domain" description="AB hydrolase-1" evidence="1">
    <location>
        <begin position="27"/>
        <end position="256"/>
    </location>
</feature>
<accession>A0A4Q2JFK1</accession>
<dbReference type="Proteomes" id="UP000292935">
    <property type="component" value="Unassembled WGS sequence"/>
</dbReference>
<protein>
    <submittedName>
        <fullName evidence="2">Alpha/beta hydrolase</fullName>
    </submittedName>
</protein>
<name>A0A4Q2JFK1_9MICO</name>
<evidence type="ECO:0000313" key="3">
    <source>
        <dbReference type="Proteomes" id="UP000292935"/>
    </source>
</evidence>
<evidence type="ECO:0000313" key="2">
    <source>
        <dbReference type="EMBL" id="RXZ46585.1"/>
    </source>
</evidence>
<evidence type="ECO:0000259" key="1">
    <source>
        <dbReference type="Pfam" id="PF12697"/>
    </source>
</evidence>
<dbReference type="AlphaFoldDB" id="A0A4Q2JFK1"/>
<dbReference type="InterPro" id="IPR029058">
    <property type="entry name" value="AB_hydrolase_fold"/>
</dbReference>
<keyword evidence="2" id="KW-0378">Hydrolase</keyword>
<dbReference type="Gene3D" id="3.40.50.1820">
    <property type="entry name" value="alpha/beta hydrolase"/>
    <property type="match status" value="1"/>
</dbReference>
<dbReference type="InterPro" id="IPR000073">
    <property type="entry name" value="AB_hydrolase_1"/>
</dbReference>
<dbReference type="PRINTS" id="PR00111">
    <property type="entry name" value="ABHYDROLASE"/>
</dbReference>
<dbReference type="InterPro" id="IPR050228">
    <property type="entry name" value="Carboxylesterase_BioH"/>
</dbReference>